<evidence type="ECO:0000313" key="1">
    <source>
        <dbReference type="EMBL" id="KAI3731644.1"/>
    </source>
</evidence>
<evidence type="ECO:0000313" key="2">
    <source>
        <dbReference type="Proteomes" id="UP001056120"/>
    </source>
</evidence>
<protein>
    <submittedName>
        <fullName evidence="1">Uncharacterized protein</fullName>
    </submittedName>
</protein>
<keyword evidence="2" id="KW-1185">Reference proteome</keyword>
<name>A0ACB9CBI1_9ASTR</name>
<accession>A0ACB9CBI1</accession>
<proteinExistence type="predicted"/>
<reference evidence="1 2" key="2">
    <citation type="journal article" date="2022" name="Mol. Ecol. Resour.">
        <title>The genomes of chicory, endive, great burdock and yacon provide insights into Asteraceae paleo-polyploidization history and plant inulin production.</title>
        <authorList>
            <person name="Fan W."/>
            <person name="Wang S."/>
            <person name="Wang H."/>
            <person name="Wang A."/>
            <person name="Jiang F."/>
            <person name="Liu H."/>
            <person name="Zhao H."/>
            <person name="Xu D."/>
            <person name="Zhang Y."/>
        </authorList>
    </citation>
    <scope>NUCLEOTIDE SEQUENCE [LARGE SCALE GENOMIC DNA]</scope>
    <source>
        <strain evidence="2">cv. Yunnan</strain>
        <tissue evidence="1">Leaves</tissue>
    </source>
</reference>
<sequence>MPIRDAFRTSVLSRNWRYHCANIPKLEFDDELWQGSDEYKLLLDIYSVLLLHRCPVLEFSLCISELESCCEIDQIILHLSRNTALDKFTLCMGLGNNHKLPSSFFSFQNLTHLELQKCVIHPLASFYGFGRLTSLCFYDVIITKSTLLRFLSCCPKIKNFTLIEDELCFTESVCSDFVDLFQYLPLIEHLQMNLCPVKLFALGVIPQKFSSAIVHLNFLAPNIKKLKLKMCRYNPREVVSQIVDYSFIRLDRLILRELEIKNFTGMKPQMDFLKVILAKSPMLGRIRLTFDRKIDYQTGFRTVEKLRELQLASSQATWKMFIY</sequence>
<dbReference type="EMBL" id="CM042038">
    <property type="protein sequence ID" value="KAI3731644.1"/>
    <property type="molecule type" value="Genomic_DNA"/>
</dbReference>
<organism evidence="1 2">
    <name type="scientific">Smallanthus sonchifolius</name>
    <dbReference type="NCBI Taxonomy" id="185202"/>
    <lineage>
        <taxon>Eukaryota</taxon>
        <taxon>Viridiplantae</taxon>
        <taxon>Streptophyta</taxon>
        <taxon>Embryophyta</taxon>
        <taxon>Tracheophyta</taxon>
        <taxon>Spermatophyta</taxon>
        <taxon>Magnoliopsida</taxon>
        <taxon>eudicotyledons</taxon>
        <taxon>Gunneridae</taxon>
        <taxon>Pentapetalae</taxon>
        <taxon>asterids</taxon>
        <taxon>campanulids</taxon>
        <taxon>Asterales</taxon>
        <taxon>Asteraceae</taxon>
        <taxon>Asteroideae</taxon>
        <taxon>Heliantheae alliance</taxon>
        <taxon>Millerieae</taxon>
        <taxon>Smallanthus</taxon>
    </lineage>
</organism>
<dbReference type="Proteomes" id="UP001056120">
    <property type="component" value="Linkage Group LG21"/>
</dbReference>
<gene>
    <name evidence="1" type="ORF">L1987_62833</name>
</gene>
<reference evidence="2" key="1">
    <citation type="journal article" date="2022" name="Mol. Ecol. Resour.">
        <title>The genomes of chicory, endive, great burdock and yacon provide insights into Asteraceae palaeo-polyploidization history and plant inulin production.</title>
        <authorList>
            <person name="Fan W."/>
            <person name="Wang S."/>
            <person name="Wang H."/>
            <person name="Wang A."/>
            <person name="Jiang F."/>
            <person name="Liu H."/>
            <person name="Zhao H."/>
            <person name="Xu D."/>
            <person name="Zhang Y."/>
        </authorList>
    </citation>
    <scope>NUCLEOTIDE SEQUENCE [LARGE SCALE GENOMIC DNA]</scope>
    <source>
        <strain evidence="2">cv. Yunnan</strain>
    </source>
</reference>
<comment type="caution">
    <text evidence="1">The sequence shown here is derived from an EMBL/GenBank/DDBJ whole genome shotgun (WGS) entry which is preliminary data.</text>
</comment>